<dbReference type="Pfam" id="PF00440">
    <property type="entry name" value="TetR_N"/>
    <property type="match status" value="1"/>
</dbReference>
<dbReference type="SUPFAM" id="SSF46689">
    <property type="entry name" value="Homeodomain-like"/>
    <property type="match status" value="1"/>
</dbReference>
<keyword evidence="1 2" id="KW-0238">DNA-binding</keyword>
<evidence type="ECO:0000256" key="1">
    <source>
        <dbReference type="ARBA" id="ARBA00023125"/>
    </source>
</evidence>
<dbReference type="PANTHER" id="PTHR30055:SF209">
    <property type="entry name" value="POSSIBLE TRANSCRIPTIONAL REGULATORY PROTEIN (PROBABLY TETR-FAMILY)"/>
    <property type="match status" value="1"/>
</dbReference>
<keyword evidence="6" id="KW-1185">Reference proteome</keyword>
<name>A0A5P8JXQ0_9ACTN</name>
<proteinExistence type="predicted"/>
<sequence>MKESLPPFPAPQEPDPLDGLLNLAPTASDQPRLRADAARNRTRLLEVAARLAADCGAANLTMEAVATAAEVGKGTVFRRFGDRFGLMVALLDHQERELQAAFLSGPPPLGPDAPPVERLRAFGAAVIRHEYGHRDLYLAARADLSRRHTSPATQLRLGHLCMLLRRAGATGDLELLAQTLLGYLDIGLVDHLVERRGMSLERLERGWGDLVERLVVGA</sequence>
<evidence type="ECO:0000259" key="4">
    <source>
        <dbReference type="PROSITE" id="PS50977"/>
    </source>
</evidence>
<feature type="region of interest" description="Disordered" evidence="3">
    <location>
        <begin position="1"/>
        <end position="33"/>
    </location>
</feature>
<protein>
    <submittedName>
        <fullName evidence="5">TetR/AcrR family transcriptional regulator</fullName>
    </submittedName>
</protein>
<feature type="compositionally biased region" description="Pro residues" evidence="3">
    <location>
        <begin position="1"/>
        <end position="14"/>
    </location>
</feature>
<accession>A0A5P8JXQ0</accession>
<feature type="DNA-binding region" description="H-T-H motif" evidence="2">
    <location>
        <begin position="61"/>
        <end position="80"/>
    </location>
</feature>
<evidence type="ECO:0000256" key="3">
    <source>
        <dbReference type="SAM" id="MobiDB-lite"/>
    </source>
</evidence>
<evidence type="ECO:0000313" key="6">
    <source>
        <dbReference type="Proteomes" id="UP000327294"/>
    </source>
</evidence>
<gene>
    <name evidence="5" type="ORF">F9278_06025</name>
</gene>
<dbReference type="RefSeq" id="WP_152167333.1">
    <property type="nucleotide sequence ID" value="NZ_CP045096.1"/>
</dbReference>
<organism evidence="5 6">
    <name type="scientific">Streptomyces phaeolivaceus</name>
    <dbReference type="NCBI Taxonomy" id="2653200"/>
    <lineage>
        <taxon>Bacteria</taxon>
        <taxon>Bacillati</taxon>
        <taxon>Actinomycetota</taxon>
        <taxon>Actinomycetes</taxon>
        <taxon>Kitasatosporales</taxon>
        <taxon>Streptomycetaceae</taxon>
        <taxon>Streptomyces</taxon>
    </lineage>
</organism>
<evidence type="ECO:0000313" key="5">
    <source>
        <dbReference type="EMBL" id="QFQ95803.1"/>
    </source>
</evidence>
<dbReference type="KEGG" id="sphv:F9278_06025"/>
<dbReference type="Gene3D" id="1.10.357.10">
    <property type="entry name" value="Tetracycline Repressor, domain 2"/>
    <property type="match status" value="1"/>
</dbReference>
<reference evidence="5 6" key="1">
    <citation type="submission" date="2019-10" db="EMBL/GenBank/DDBJ databases">
        <title>Streptomyces sp. strain GY16 isolated from leaves of Broussonetia papyrifera.</title>
        <authorList>
            <person name="Mo P."/>
        </authorList>
    </citation>
    <scope>NUCLEOTIDE SEQUENCE [LARGE SCALE GENOMIC DNA]</scope>
    <source>
        <strain evidence="5 6">GY16</strain>
    </source>
</reference>
<feature type="domain" description="HTH tetR-type" evidence="4">
    <location>
        <begin position="38"/>
        <end position="98"/>
    </location>
</feature>
<evidence type="ECO:0000256" key="2">
    <source>
        <dbReference type="PROSITE-ProRule" id="PRU00335"/>
    </source>
</evidence>
<dbReference type="PANTHER" id="PTHR30055">
    <property type="entry name" value="HTH-TYPE TRANSCRIPTIONAL REGULATOR RUTR"/>
    <property type="match status" value="1"/>
</dbReference>
<dbReference type="EMBL" id="CP045096">
    <property type="protein sequence ID" value="QFQ95803.1"/>
    <property type="molecule type" value="Genomic_DNA"/>
</dbReference>
<dbReference type="Proteomes" id="UP000327294">
    <property type="component" value="Chromosome"/>
</dbReference>
<dbReference type="GO" id="GO:0000976">
    <property type="term" value="F:transcription cis-regulatory region binding"/>
    <property type="evidence" value="ECO:0007669"/>
    <property type="project" value="TreeGrafter"/>
</dbReference>
<dbReference type="InterPro" id="IPR001647">
    <property type="entry name" value="HTH_TetR"/>
</dbReference>
<dbReference type="PROSITE" id="PS50977">
    <property type="entry name" value="HTH_TETR_2"/>
    <property type="match status" value="1"/>
</dbReference>
<dbReference type="InterPro" id="IPR050109">
    <property type="entry name" value="HTH-type_TetR-like_transc_reg"/>
</dbReference>
<dbReference type="AlphaFoldDB" id="A0A5P8JXQ0"/>
<dbReference type="InterPro" id="IPR009057">
    <property type="entry name" value="Homeodomain-like_sf"/>
</dbReference>
<dbReference type="GO" id="GO:0003700">
    <property type="term" value="F:DNA-binding transcription factor activity"/>
    <property type="evidence" value="ECO:0007669"/>
    <property type="project" value="TreeGrafter"/>
</dbReference>